<evidence type="ECO:0000256" key="10">
    <source>
        <dbReference type="ARBA" id="ARBA00023143"/>
    </source>
</evidence>
<dbReference type="Gene3D" id="3.40.1550.10">
    <property type="entry name" value="CheC-like"/>
    <property type="match status" value="1"/>
</dbReference>
<dbReference type="GO" id="GO:0003774">
    <property type="term" value="F:cytoskeletal motor activity"/>
    <property type="evidence" value="ECO:0007669"/>
    <property type="project" value="InterPro"/>
</dbReference>
<evidence type="ECO:0000256" key="3">
    <source>
        <dbReference type="ARBA" id="ARBA00011049"/>
    </source>
</evidence>
<dbReference type="InterPro" id="IPR028976">
    <property type="entry name" value="CheC-like_sf"/>
</dbReference>
<keyword evidence="9" id="KW-0472">Membrane</keyword>
<dbReference type="Pfam" id="PF01052">
    <property type="entry name" value="FliMN_C"/>
    <property type="match status" value="1"/>
</dbReference>
<dbReference type="Pfam" id="PF02154">
    <property type="entry name" value="FliM"/>
    <property type="match status" value="1"/>
</dbReference>
<dbReference type="SUPFAM" id="SSF103039">
    <property type="entry name" value="CheC-like"/>
    <property type="match status" value="1"/>
</dbReference>
<dbReference type="AlphaFoldDB" id="A0A0C1TXM7"/>
<evidence type="ECO:0000256" key="7">
    <source>
        <dbReference type="ARBA" id="ARBA00022519"/>
    </source>
</evidence>
<evidence type="ECO:0000313" key="14">
    <source>
        <dbReference type="EMBL" id="KIE44088.1"/>
    </source>
</evidence>
<dbReference type="InterPro" id="IPR001543">
    <property type="entry name" value="FliN-like_C"/>
</dbReference>
<dbReference type="Proteomes" id="UP000031433">
    <property type="component" value="Unassembled WGS sequence"/>
</dbReference>
<proteinExistence type="inferred from homology"/>
<evidence type="ECO:0000256" key="11">
    <source>
        <dbReference type="ARBA" id="ARBA00025044"/>
    </source>
</evidence>
<evidence type="ECO:0000256" key="4">
    <source>
        <dbReference type="ARBA" id="ARBA00021898"/>
    </source>
</evidence>
<keyword evidence="14" id="KW-0969">Cilium</keyword>
<comment type="function">
    <text evidence="11">FliM is one of three proteins (FliG, FliN, FliM) that forms the rotor-mounted switch complex (C ring), located at the base of the basal body. This complex interacts with the CheY and CheZ chemotaxis proteins, in addition to contacting components of the motor that determine the direction of flagellar rotation.</text>
</comment>
<comment type="caution">
    <text evidence="14">The sequence shown here is derived from an EMBL/GenBank/DDBJ whole genome shotgun (WGS) entry which is preliminary data.</text>
</comment>
<organism evidence="14 15">
    <name type="scientific">Geobacter soli</name>
    <dbReference type="NCBI Taxonomy" id="1510391"/>
    <lineage>
        <taxon>Bacteria</taxon>
        <taxon>Pseudomonadati</taxon>
        <taxon>Thermodesulfobacteriota</taxon>
        <taxon>Desulfuromonadia</taxon>
        <taxon>Geobacterales</taxon>
        <taxon>Geobacteraceae</taxon>
        <taxon>Geobacter</taxon>
    </lineage>
</organism>
<protein>
    <recommendedName>
        <fullName evidence="4 12">Flagellar motor switch protein FliM</fullName>
    </recommendedName>
</protein>
<dbReference type="RefSeq" id="WP_039648033.1">
    <property type="nucleotide sequence ID" value="NZ_JXBL01000001.1"/>
</dbReference>
<dbReference type="EMBL" id="JXBL01000001">
    <property type="protein sequence ID" value="KIE44088.1"/>
    <property type="molecule type" value="Genomic_DNA"/>
</dbReference>
<dbReference type="GO" id="GO:0009425">
    <property type="term" value="C:bacterial-type flagellum basal body"/>
    <property type="evidence" value="ECO:0007669"/>
    <property type="project" value="UniProtKB-SubCell"/>
</dbReference>
<dbReference type="GO" id="GO:0005886">
    <property type="term" value="C:plasma membrane"/>
    <property type="evidence" value="ECO:0007669"/>
    <property type="project" value="UniProtKB-SubCell"/>
</dbReference>
<keyword evidence="8" id="KW-0283">Flagellar rotation</keyword>
<accession>A0A0C1TXM7</accession>
<dbReference type="PANTHER" id="PTHR30034">
    <property type="entry name" value="FLAGELLAR MOTOR SWITCH PROTEIN FLIM"/>
    <property type="match status" value="1"/>
</dbReference>
<evidence type="ECO:0000256" key="6">
    <source>
        <dbReference type="ARBA" id="ARBA00022500"/>
    </source>
</evidence>
<dbReference type="Gene3D" id="2.30.330.10">
    <property type="entry name" value="SpoA-like"/>
    <property type="match status" value="1"/>
</dbReference>
<dbReference type="PIRSF" id="PIRSF002888">
    <property type="entry name" value="FliM"/>
    <property type="match status" value="1"/>
</dbReference>
<reference evidence="14 15" key="1">
    <citation type="submission" date="2015-01" db="EMBL/GenBank/DDBJ databases">
        <title>Genome sequence of the anaerobic bacterium Geobacter soli GSS01, a dissimilatory Fe(III) reducer from soil.</title>
        <authorList>
            <person name="Yang G."/>
            <person name="Zhou S."/>
        </authorList>
    </citation>
    <scope>NUCLEOTIDE SEQUENCE [LARGE SCALE GENOMIC DNA]</scope>
    <source>
        <strain evidence="14 15">GSS01</strain>
    </source>
</reference>
<comment type="similarity">
    <text evidence="3">Belongs to the FliM family.</text>
</comment>
<dbReference type="PANTHER" id="PTHR30034:SF3">
    <property type="entry name" value="FLAGELLAR MOTOR SWITCH PROTEIN FLIM"/>
    <property type="match status" value="1"/>
</dbReference>
<evidence type="ECO:0000256" key="12">
    <source>
        <dbReference type="NCBIfam" id="TIGR01397"/>
    </source>
</evidence>
<keyword evidence="14" id="KW-0966">Cell projection</keyword>
<evidence type="ECO:0000256" key="1">
    <source>
        <dbReference type="ARBA" id="ARBA00004117"/>
    </source>
</evidence>
<dbReference type="InterPro" id="IPR001689">
    <property type="entry name" value="Flag_FliM"/>
</dbReference>
<dbReference type="GO" id="GO:0050918">
    <property type="term" value="P:positive chemotaxis"/>
    <property type="evidence" value="ECO:0007669"/>
    <property type="project" value="TreeGrafter"/>
</dbReference>
<evidence type="ECO:0000259" key="13">
    <source>
        <dbReference type="Pfam" id="PF01052"/>
    </source>
</evidence>
<evidence type="ECO:0000313" key="15">
    <source>
        <dbReference type="Proteomes" id="UP000031433"/>
    </source>
</evidence>
<keyword evidence="14" id="KW-0282">Flagellum</keyword>
<dbReference type="NCBIfam" id="TIGR01397">
    <property type="entry name" value="fliM_switch"/>
    <property type="match status" value="1"/>
</dbReference>
<feature type="domain" description="Flagellar motor switch protein FliN-like C-terminal" evidence="13">
    <location>
        <begin position="252"/>
        <end position="322"/>
    </location>
</feature>
<dbReference type="CDD" id="cd17908">
    <property type="entry name" value="FliM"/>
    <property type="match status" value="1"/>
</dbReference>
<evidence type="ECO:0000256" key="5">
    <source>
        <dbReference type="ARBA" id="ARBA00022475"/>
    </source>
</evidence>
<comment type="subcellular location">
    <subcellularLocation>
        <location evidence="1">Bacterial flagellum basal body</location>
    </subcellularLocation>
    <subcellularLocation>
        <location evidence="2">Cell inner membrane</location>
        <topology evidence="2">Peripheral membrane protein</topology>
    </subcellularLocation>
</comment>
<keyword evidence="10" id="KW-0975">Bacterial flagellum</keyword>
<name>A0A0C1TXM7_9BACT</name>
<dbReference type="SUPFAM" id="SSF101801">
    <property type="entry name" value="Surface presentation of antigens (SPOA)"/>
    <property type="match status" value="1"/>
</dbReference>
<dbReference type="PRINTS" id="PR00955">
    <property type="entry name" value="FLGMOTORFLIM"/>
</dbReference>
<keyword evidence="6" id="KW-0145">Chemotaxis</keyword>
<dbReference type="GO" id="GO:0071978">
    <property type="term" value="P:bacterial-type flagellum-dependent swarming motility"/>
    <property type="evidence" value="ECO:0007669"/>
    <property type="project" value="TreeGrafter"/>
</dbReference>
<gene>
    <name evidence="14" type="ORF">SE37_16395</name>
</gene>
<keyword evidence="5" id="KW-1003">Cell membrane</keyword>
<sequence length="328" mass="36225">MEKILTKQEIEALLAAVFEGKIEPDRELAKEQGAAHSYDLFNSEAHKGLVPNLDIIYDGFIRYQRGTLSNRLGRIVEIKKLGAGSYKFDDFIQTLPSPVCMAIYKADPLKGAALIAFDSTLVFTIVDCILGGTGMTSVQTSANRMFTSIELRLVQKIVQDMLVDLEKAWAPLYAAKMSLLRMEMNPRLVNIVPPEYQVVTMEMEIQIDQIEGKMVFAVPYMTIEPIRDKLKSGAQFDLMAIDPQWSFRLSKELLEAPLDVSVEVGGAVISLNDLLSLVPGDTIMLDTPCTSDLTVKVGGVPKFTGMPGIRHGNKALQITNVVGKGEQR</sequence>
<evidence type="ECO:0000256" key="2">
    <source>
        <dbReference type="ARBA" id="ARBA00004417"/>
    </source>
</evidence>
<dbReference type="InterPro" id="IPR036429">
    <property type="entry name" value="SpoA-like_sf"/>
</dbReference>
<evidence type="ECO:0000256" key="9">
    <source>
        <dbReference type="ARBA" id="ARBA00023136"/>
    </source>
</evidence>
<keyword evidence="15" id="KW-1185">Reference proteome</keyword>
<evidence type="ECO:0000256" key="8">
    <source>
        <dbReference type="ARBA" id="ARBA00022779"/>
    </source>
</evidence>
<keyword evidence="7" id="KW-0997">Cell inner membrane</keyword>